<sequence>MDSKKAPNGYMETIKIIKGKEKETPIFEYRQTDSIRKEA</sequence>
<dbReference type="Proteomes" id="UP000242164">
    <property type="component" value="Unassembled WGS sequence"/>
</dbReference>
<organism evidence="1 2">
    <name type="scientific">Bacillus cytotoxicus</name>
    <dbReference type="NCBI Taxonomy" id="580165"/>
    <lineage>
        <taxon>Bacteria</taxon>
        <taxon>Bacillati</taxon>
        <taxon>Bacillota</taxon>
        <taxon>Bacilli</taxon>
        <taxon>Bacillales</taxon>
        <taxon>Bacillaceae</taxon>
        <taxon>Bacillus</taxon>
        <taxon>Bacillus cereus group</taxon>
    </lineage>
</organism>
<evidence type="ECO:0000313" key="1">
    <source>
        <dbReference type="EMBL" id="SCL92879.1"/>
    </source>
</evidence>
<dbReference type="EMBL" id="FMIK01000024">
    <property type="protein sequence ID" value="SCL92879.1"/>
    <property type="molecule type" value="Genomic_DNA"/>
</dbReference>
<name>A0AAX2CH17_9BACI</name>
<accession>A0AAX2CH17</accession>
<comment type="caution">
    <text evidence="1">The sequence shown here is derived from an EMBL/GenBank/DDBJ whole genome shotgun (WGS) entry which is preliminary data.</text>
</comment>
<reference evidence="1 2" key="1">
    <citation type="submission" date="2016-08" db="EMBL/GenBank/DDBJ databases">
        <authorList>
            <person name="Loux V."/>
            <person name="Rue O."/>
        </authorList>
    </citation>
    <scope>NUCLEOTIDE SEQUENCE [LARGE SCALE GENOMIC DNA]</scope>
    <source>
        <strain evidence="1 2">AFSSA_08CEB44bac</strain>
    </source>
</reference>
<proteinExistence type="predicted"/>
<dbReference type="AlphaFoldDB" id="A0AAX2CH17"/>
<protein>
    <submittedName>
        <fullName evidence="1">Uncharacterized protein</fullName>
    </submittedName>
</protein>
<gene>
    <name evidence="1" type="ORF">BCB44BAC_02144</name>
</gene>
<evidence type="ECO:0000313" key="2">
    <source>
        <dbReference type="Proteomes" id="UP000242164"/>
    </source>
</evidence>